<dbReference type="EMBL" id="FZMO01000014">
    <property type="protein sequence ID" value="SNQ45755.1"/>
    <property type="molecule type" value="Genomic_DNA"/>
</dbReference>
<keyword evidence="2" id="KW-1185">Reference proteome</keyword>
<accession>A0A2I2KJC5</accession>
<dbReference type="Proteomes" id="UP000234331">
    <property type="component" value="Unassembled WGS sequence"/>
</dbReference>
<gene>
    <name evidence="1" type="ORF">FRACA_1100008</name>
</gene>
<sequence length="65" mass="7435">MHGLIEYSVVKRRGIRHRMVSAKAAFTPFENTFEQRDRRFRLPPFDLGSSNGVDAIKSHSMVGTK</sequence>
<organism evidence="1 2">
    <name type="scientific">Frankia canadensis</name>
    <dbReference type="NCBI Taxonomy" id="1836972"/>
    <lineage>
        <taxon>Bacteria</taxon>
        <taxon>Bacillati</taxon>
        <taxon>Actinomycetota</taxon>
        <taxon>Actinomycetes</taxon>
        <taxon>Frankiales</taxon>
        <taxon>Frankiaceae</taxon>
        <taxon>Frankia</taxon>
    </lineage>
</organism>
<protein>
    <submittedName>
        <fullName evidence="1">Uncharacterized protein</fullName>
    </submittedName>
</protein>
<evidence type="ECO:0000313" key="1">
    <source>
        <dbReference type="EMBL" id="SNQ45755.1"/>
    </source>
</evidence>
<name>A0A2I2KJC5_9ACTN</name>
<proteinExistence type="predicted"/>
<evidence type="ECO:0000313" key="2">
    <source>
        <dbReference type="Proteomes" id="UP000234331"/>
    </source>
</evidence>
<dbReference type="AlphaFoldDB" id="A0A2I2KJC5"/>
<reference evidence="1 2" key="1">
    <citation type="submission" date="2017-06" db="EMBL/GenBank/DDBJ databases">
        <authorList>
            <person name="Kim H.J."/>
            <person name="Triplett B.A."/>
        </authorList>
    </citation>
    <scope>NUCLEOTIDE SEQUENCE [LARGE SCALE GENOMIC DNA]</scope>
    <source>
        <strain evidence="1">FRACA_ARgP5</strain>
    </source>
</reference>